<feature type="region of interest" description="Disordered" evidence="4">
    <location>
        <begin position="531"/>
        <end position="557"/>
    </location>
</feature>
<dbReference type="InterPro" id="IPR001680">
    <property type="entry name" value="WD40_rpt"/>
</dbReference>
<feature type="repeat" description="WD" evidence="3">
    <location>
        <begin position="399"/>
        <end position="440"/>
    </location>
</feature>
<dbReference type="AlphaFoldDB" id="A0A165JAM0"/>
<dbReference type="InterPro" id="IPR020472">
    <property type="entry name" value="WD40_PAC1"/>
</dbReference>
<accession>A0A165JAM0</accession>
<feature type="region of interest" description="Disordered" evidence="4">
    <location>
        <begin position="97"/>
        <end position="118"/>
    </location>
</feature>
<feature type="compositionally biased region" description="Acidic residues" evidence="4">
    <location>
        <begin position="13"/>
        <end position="53"/>
    </location>
</feature>
<gene>
    <name evidence="5" type="ORF">EXIGLDRAFT_736601</name>
</gene>
<dbReference type="SUPFAM" id="SSF50978">
    <property type="entry name" value="WD40 repeat-like"/>
    <property type="match status" value="1"/>
</dbReference>
<dbReference type="PANTHER" id="PTHR19847:SF7">
    <property type="entry name" value="DDB1- AND CUL4-ASSOCIATED FACTOR 11"/>
    <property type="match status" value="1"/>
</dbReference>
<dbReference type="EMBL" id="KV425970">
    <property type="protein sequence ID" value="KZV94574.1"/>
    <property type="molecule type" value="Genomic_DNA"/>
</dbReference>
<dbReference type="InterPro" id="IPR015943">
    <property type="entry name" value="WD40/YVTN_repeat-like_dom_sf"/>
</dbReference>
<dbReference type="InterPro" id="IPR036322">
    <property type="entry name" value="WD40_repeat_dom_sf"/>
</dbReference>
<feature type="repeat" description="WD" evidence="3">
    <location>
        <begin position="351"/>
        <end position="385"/>
    </location>
</feature>
<evidence type="ECO:0000256" key="1">
    <source>
        <dbReference type="ARBA" id="ARBA00022574"/>
    </source>
</evidence>
<evidence type="ECO:0000313" key="6">
    <source>
        <dbReference type="Proteomes" id="UP000077266"/>
    </source>
</evidence>
<evidence type="ECO:0000256" key="2">
    <source>
        <dbReference type="ARBA" id="ARBA00022737"/>
    </source>
</evidence>
<dbReference type="PROSITE" id="PS50082">
    <property type="entry name" value="WD_REPEATS_2"/>
    <property type="match status" value="2"/>
</dbReference>
<dbReference type="PRINTS" id="PR00320">
    <property type="entry name" value="GPROTEINBRPT"/>
</dbReference>
<dbReference type="GO" id="GO:0080008">
    <property type="term" value="C:Cul4-RING E3 ubiquitin ligase complex"/>
    <property type="evidence" value="ECO:0007669"/>
    <property type="project" value="TreeGrafter"/>
</dbReference>
<feature type="region of interest" description="Disordered" evidence="4">
    <location>
        <begin position="1"/>
        <end position="54"/>
    </location>
</feature>
<proteinExistence type="predicted"/>
<dbReference type="InterPro" id="IPR051859">
    <property type="entry name" value="DCAF"/>
</dbReference>
<dbReference type="Proteomes" id="UP000077266">
    <property type="component" value="Unassembled WGS sequence"/>
</dbReference>
<dbReference type="PANTHER" id="PTHR19847">
    <property type="entry name" value="DDB1- AND CUL4-ASSOCIATED FACTOR 11"/>
    <property type="match status" value="1"/>
</dbReference>
<dbReference type="SMART" id="SM00320">
    <property type="entry name" value="WD40"/>
    <property type="match status" value="6"/>
</dbReference>
<dbReference type="OrthoDB" id="63070at2759"/>
<name>A0A165JAM0_EXIGL</name>
<dbReference type="Pfam" id="PF00400">
    <property type="entry name" value="WD40"/>
    <property type="match status" value="3"/>
</dbReference>
<organism evidence="5 6">
    <name type="scientific">Exidia glandulosa HHB12029</name>
    <dbReference type="NCBI Taxonomy" id="1314781"/>
    <lineage>
        <taxon>Eukaryota</taxon>
        <taxon>Fungi</taxon>
        <taxon>Dikarya</taxon>
        <taxon>Basidiomycota</taxon>
        <taxon>Agaricomycotina</taxon>
        <taxon>Agaricomycetes</taxon>
        <taxon>Auriculariales</taxon>
        <taxon>Exidiaceae</taxon>
        <taxon>Exidia</taxon>
    </lineage>
</organism>
<dbReference type="Gene3D" id="2.130.10.10">
    <property type="entry name" value="YVTN repeat-like/Quinoprotein amine dehydrogenase"/>
    <property type="match status" value="3"/>
</dbReference>
<keyword evidence="2" id="KW-0677">Repeat</keyword>
<protein>
    <submittedName>
        <fullName evidence="5">WD40 repeat-like protein</fullName>
    </submittedName>
</protein>
<keyword evidence="6" id="KW-1185">Reference proteome</keyword>
<evidence type="ECO:0000313" key="5">
    <source>
        <dbReference type="EMBL" id="KZV94574.1"/>
    </source>
</evidence>
<dbReference type="GO" id="GO:0043161">
    <property type="term" value="P:proteasome-mediated ubiquitin-dependent protein catabolic process"/>
    <property type="evidence" value="ECO:0007669"/>
    <property type="project" value="TreeGrafter"/>
</dbReference>
<dbReference type="STRING" id="1314781.A0A165JAM0"/>
<evidence type="ECO:0000256" key="3">
    <source>
        <dbReference type="PROSITE-ProRule" id="PRU00221"/>
    </source>
</evidence>
<reference evidence="5 6" key="1">
    <citation type="journal article" date="2016" name="Mol. Biol. Evol.">
        <title>Comparative Genomics of Early-Diverging Mushroom-Forming Fungi Provides Insights into the Origins of Lignocellulose Decay Capabilities.</title>
        <authorList>
            <person name="Nagy L.G."/>
            <person name="Riley R."/>
            <person name="Tritt A."/>
            <person name="Adam C."/>
            <person name="Daum C."/>
            <person name="Floudas D."/>
            <person name="Sun H."/>
            <person name="Yadav J.S."/>
            <person name="Pangilinan J."/>
            <person name="Larsson K.H."/>
            <person name="Matsuura K."/>
            <person name="Barry K."/>
            <person name="Labutti K."/>
            <person name="Kuo R."/>
            <person name="Ohm R.A."/>
            <person name="Bhattacharya S.S."/>
            <person name="Shirouzu T."/>
            <person name="Yoshinaga Y."/>
            <person name="Martin F.M."/>
            <person name="Grigoriev I.V."/>
            <person name="Hibbett D.S."/>
        </authorList>
    </citation>
    <scope>NUCLEOTIDE SEQUENCE [LARGE SCALE GENOMIC DNA]</scope>
    <source>
        <strain evidence="5 6">HHB12029</strain>
    </source>
</reference>
<dbReference type="PROSITE" id="PS50294">
    <property type="entry name" value="WD_REPEATS_REGION"/>
    <property type="match status" value="1"/>
</dbReference>
<sequence>MSARDNDLLASLDYEDDDNDPDYVDEEQEDVVMDDDDDPEQHADPDDDDDAENEPTTISLAELLQTASAASPSGQVSGMGLLEMLRIARSLGFSMQVTDTGSTGRRARNRSPSPPPETFAAFSEPQQAGVELQRSGQFGSVKALNNKPSVARTLRARESALRPSHIRKEELARPLVPNSQGTVVATFDDNVYAGQYSEDGNFFYTCCRDFRLDIFSTTHMNEPQTTRWRRGGPVPQSTSEATMRNVGTIRGHGDGWTVTDSHLSPDNERLIYASMSSCVYLTRTGLPDSLASPHQTPIRFRSSRWTRGREYDEDVQIWSCRFSADGNEIVAGGSSHIFVYDLVADRQTVNIPAHGYDINSCCWADRESGNVLISSSDDTFLKVWDRRSLGTGAKPSGVLIGHVEGITYVSPKGDGRYIISNGKDQTLRLWDLRMMRTHKDYLDCKSDNYGDRNFDYRYGILPRLRQKSHPMDCSVMHYRGHEVLRTLIRCHFSPAETTGQNYIYSGGSNGQIHIWSLDGTVVQTIDRSRTLPISFDPTGPDPGEEIPRERPAAGRMGQRTTGIIVRDLSWHPSQPVLLSSAWRGESTRSNVARHEWKGLTKHAATMRKGALEDLVERQQWELPDRNRKRRRVRVPGEYFEMSESE</sequence>
<evidence type="ECO:0000256" key="4">
    <source>
        <dbReference type="SAM" id="MobiDB-lite"/>
    </source>
</evidence>
<keyword evidence="1 3" id="KW-0853">WD repeat</keyword>
<dbReference type="InParanoid" id="A0A165JAM0"/>